<feature type="compositionally biased region" description="Acidic residues" evidence="1">
    <location>
        <begin position="165"/>
        <end position="177"/>
    </location>
</feature>
<dbReference type="InterPro" id="IPR037491">
    <property type="entry name" value="LTI78/LTI65"/>
</dbReference>
<sequence>MAQLHRVETSSKSSRDRGSSSEQQHHPRHIATGHEHHPNEATARILVTEATPPAVKHPQNEAIARITTVATPTKHHQNEASGKTATPTTPTTPMFGKNHDQEEIDHITHSPSNKKSVIAKVKEKAKKWKHNLVNKKKHHNNSSPSASPGTGTPTTPPPPAWGVALDDDDYNDAEEDDDKNHYHVEHKEASVGPAEYLGAPMYQSERASNDHGKHSDKPAEYLGAPMYGSERASNEQGKHSDKPAEYLGAPMNESERASNNQGNHPDKHVASHAVHQPLVSDKHILETKNTPIIPVKTAAPPIVSMTTTPPPPPPDNPAITIQVEKEPQGKKESPSKTITETVTEKFGPAYAKVSEATQSLASKIQNAAMPESSASSTLPITSSRDEIRSGEKRWDKGVSVRQYFISKLEPGDEEKALSEVISDAMSPKTITGDTGVVEKVREAVSSMLGIEQASPTLHERIPVSTNPQEVFVEEKHERRLQAN</sequence>
<feature type="region of interest" description="Disordered" evidence="1">
    <location>
        <begin position="300"/>
        <end position="320"/>
    </location>
</feature>
<feature type="compositionally biased region" description="Basic and acidic residues" evidence="1">
    <location>
        <begin position="97"/>
        <end position="108"/>
    </location>
</feature>
<dbReference type="Proteomes" id="UP000316621">
    <property type="component" value="Chromosome 9"/>
</dbReference>
<name>A0A4Y7KU42_PAPSO</name>
<organism evidence="3 4">
    <name type="scientific">Papaver somniferum</name>
    <name type="common">Opium poppy</name>
    <dbReference type="NCBI Taxonomy" id="3469"/>
    <lineage>
        <taxon>Eukaryota</taxon>
        <taxon>Viridiplantae</taxon>
        <taxon>Streptophyta</taxon>
        <taxon>Embryophyta</taxon>
        <taxon>Tracheophyta</taxon>
        <taxon>Spermatophyta</taxon>
        <taxon>Magnoliopsida</taxon>
        <taxon>Ranunculales</taxon>
        <taxon>Papaveraceae</taxon>
        <taxon>Papaveroideae</taxon>
        <taxon>Papaver</taxon>
    </lineage>
</organism>
<feature type="compositionally biased region" description="Low complexity" evidence="1">
    <location>
        <begin position="372"/>
        <end position="382"/>
    </location>
</feature>
<dbReference type="EMBL" id="CM010723">
    <property type="protein sequence ID" value="RZC75922.1"/>
    <property type="molecule type" value="Genomic_DNA"/>
</dbReference>
<accession>A0A4Y7KU42</accession>
<feature type="compositionally biased region" description="Basic and acidic residues" evidence="1">
    <location>
        <begin position="207"/>
        <end position="219"/>
    </location>
</feature>
<dbReference type="InterPro" id="IPR057059">
    <property type="entry name" value="LTI65/LTI78_PGEED"/>
</dbReference>
<feature type="region of interest" description="Disordered" evidence="1">
    <location>
        <begin position="367"/>
        <end position="389"/>
    </location>
</feature>
<evidence type="ECO:0000259" key="2">
    <source>
        <dbReference type="Pfam" id="PF23399"/>
    </source>
</evidence>
<dbReference type="PANTHER" id="PTHR33836:SF7">
    <property type="entry name" value="LOW-TEMPERATURE-INDUCED PROTEIN"/>
    <property type="match status" value="1"/>
</dbReference>
<feature type="region of interest" description="Disordered" evidence="1">
    <location>
        <begin position="1"/>
        <end position="44"/>
    </location>
</feature>
<reference evidence="3 4" key="1">
    <citation type="journal article" date="2018" name="Science">
        <title>The opium poppy genome and morphinan production.</title>
        <authorList>
            <person name="Guo L."/>
            <person name="Winzer T."/>
            <person name="Yang X."/>
            <person name="Li Y."/>
            <person name="Ning Z."/>
            <person name="He Z."/>
            <person name="Teodor R."/>
            <person name="Lu Y."/>
            <person name="Bowser T.A."/>
            <person name="Graham I.A."/>
            <person name="Ye K."/>
        </authorList>
    </citation>
    <scope>NUCLEOTIDE SEQUENCE [LARGE SCALE GENOMIC DNA]</scope>
    <source>
        <strain evidence="4">cv. HN1</strain>
        <tissue evidence="3">Leaves</tissue>
    </source>
</reference>
<dbReference type="Pfam" id="PF23399">
    <property type="entry name" value="LTI65_PGEED"/>
    <property type="match status" value="1"/>
</dbReference>
<dbReference type="PANTHER" id="PTHR33836">
    <property type="entry name" value="LOW-TEMPERATURE-INDUCED 65 KDA PROTEIN-RELATED"/>
    <property type="match status" value="1"/>
</dbReference>
<evidence type="ECO:0000313" key="4">
    <source>
        <dbReference type="Proteomes" id="UP000316621"/>
    </source>
</evidence>
<dbReference type="OrthoDB" id="670168at2759"/>
<gene>
    <name evidence="3" type="ORF">C5167_000691</name>
</gene>
<evidence type="ECO:0000256" key="1">
    <source>
        <dbReference type="SAM" id="MobiDB-lite"/>
    </source>
</evidence>
<feature type="region of interest" description="Disordered" evidence="1">
    <location>
        <begin position="69"/>
        <end position="275"/>
    </location>
</feature>
<keyword evidence="4" id="KW-1185">Reference proteome</keyword>
<dbReference type="Gramene" id="RZC75922">
    <property type="protein sequence ID" value="RZC75922"/>
    <property type="gene ID" value="C5167_000691"/>
</dbReference>
<feature type="compositionally biased region" description="Low complexity" evidence="1">
    <location>
        <begin position="141"/>
        <end position="153"/>
    </location>
</feature>
<feature type="compositionally biased region" description="Basic residues" evidence="1">
    <location>
        <begin position="123"/>
        <end position="140"/>
    </location>
</feature>
<feature type="compositionally biased region" description="Basic and acidic residues" evidence="1">
    <location>
        <begin position="1"/>
        <end position="25"/>
    </location>
</feature>
<dbReference type="AlphaFoldDB" id="A0A4Y7KU42"/>
<protein>
    <recommendedName>
        <fullName evidence="2">LTI65/LTI78 PGEED repeat domain-containing protein</fullName>
    </recommendedName>
</protein>
<dbReference type="OMA" id="SKHERAN"/>
<feature type="domain" description="LTI65/LTI78 PGEED repeat" evidence="2">
    <location>
        <begin position="395"/>
        <end position="425"/>
    </location>
</feature>
<evidence type="ECO:0000313" key="3">
    <source>
        <dbReference type="EMBL" id="RZC75922.1"/>
    </source>
</evidence>
<feature type="compositionally biased region" description="Low complexity" evidence="1">
    <location>
        <begin position="84"/>
        <end position="93"/>
    </location>
</feature>
<dbReference type="GO" id="GO:0009737">
    <property type="term" value="P:response to abscisic acid"/>
    <property type="evidence" value="ECO:0007669"/>
    <property type="project" value="InterPro"/>
</dbReference>
<feature type="compositionally biased region" description="Basic and acidic residues" evidence="1">
    <location>
        <begin position="232"/>
        <end position="244"/>
    </location>
</feature>
<feature type="compositionally biased region" description="Basic and acidic residues" evidence="1">
    <location>
        <begin position="178"/>
        <end position="189"/>
    </location>
</feature>
<proteinExistence type="predicted"/>